<dbReference type="InterPro" id="IPR004117">
    <property type="entry name" value="7tm6_olfct_rcpt"/>
</dbReference>
<dbReference type="GO" id="GO:0005549">
    <property type="term" value="F:odorant binding"/>
    <property type="evidence" value="ECO:0007669"/>
    <property type="project" value="InterPro"/>
</dbReference>
<keyword evidence="2" id="KW-1003">Cell membrane</keyword>
<evidence type="ECO:0000256" key="5">
    <source>
        <dbReference type="ARBA" id="ARBA00022725"/>
    </source>
</evidence>
<name>A0A6M6DMV3_CERKI</name>
<keyword evidence="4 10" id="KW-0812">Transmembrane</keyword>
<evidence type="ECO:0000256" key="10">
    <source>
        <dbReference type="RuleBase" id="RU351113"/>
    </source>
</evidence>
<keyword evidence="8 10" id="KW-0675">Receptor</keyword>
<protein>
    <recommendedName>
        <fullName evidence="10">Odorant receptor</fullName>
    </recommendedName>
</protein>
<keyword evidence="6 10" id="KW-1133">Transmembrane helix</keyword>
<evidence type="ECO:0000256" key="1">
    <source>
        <dbReference type="ARBA" id="ARBA00004651"/>
    </source>
</evidence>
<feature type="transmembrane region" description="Helical" evidence="10">
    <location>
        <begin position="183"/>
        <end position="204"/>
    </location>
</feature>
<keyword evidence="5 10" id="KW-0552">Olfaction</keyword>
<dbReference type="PANTHER" id="PTHR21137">
    <property type="entry name" value="ODORANT RECEPTOR"/>
    <property type="match status" value="1"/>
</dbReference>
<sequence length="430" mass="49103">MAGRKSGRSLCADDVLRHNVKQLRLGGAWPPDSRRGLRRLFPLYTATIYFCQSATIAMAVLLTYDLWGDVDAIMLTYVNTFTLIGGFIKLIYFSSDVRGYRELVAVLRDVTRQQWPHCEAHAELMAIFTAGYRKASWLTFGPLVYLNILGPTWFFMPLIVRATTGSKERLLPFVNMRDSVTEIFPLYVAIYVVQVYCMFFWNIISVGLDMFFVACMIHVATQLRILNARLSSLGEDSSDEACRAGLNRNIIREFGSSQKRPFSRDGRTRDMYEELRNCIKTHQHIRSSLKTLQRMMSPVAMTQFLCSASGVCITLFQATFNPEGNSTLKCLMFLPMPAFQIFIYCWAGHEIVYQEELLSLSGYRSVWVGTGRRISALLHILMCNAQKPLQLTAGKFYLINRDTFVTLINASYTFYTLMRQTRDEGSIAQT</sequence>
<comment type="similarity">
    <text evidence="10">Belongs to the insect chemoreceptor superfamily. Heteromeric odorant receptor channel (TC 1.A.69) family.</text>
</comment>
<dbReference type="EMBL" id="MT072583">
    <property type="protein sequence ID" value="QJX74311.1"/>
    <property type="molecule type" value="mRNA"/>
</dbReference>
<reference evidence="11" key="1">
    <citation type="submission" date="2020-01" db="EMBL/GenBank/DDBJ databases">
        <title>Identification and Expression Profiles Analysis of Chemosensory Genes from the Antennal Transcriptome of Ceracris kiangsu Tsai (Orthoptera: Acrididae).</title>
        <authorList>
            <person name="Li R."/>
            <person name="Jiang G.-f."/>
        </authorList>
    </citation>
    <scope>NUCLEOTIDE SEQUENCE</scope>
</reference>
<dbReference type="GO" id="GO:0004984">
    <property type="term" value="F:olfactory receptor activity"/>
    <property type="evidence" value="ECO:0007669"/>
    <property type="project" value="InterPro"/>
</dbReference>
<accession>A0A6M6DMV3</accession>
<proteinExistence type="evidence at transcript level"/>
<feature type="transmembrane region" description="Helical" evidence="10">
    <location>
        <begin position="73"/>
        <end position="92"/>
    </location>
</feature>
<evidence type="ECO:0000256" key="3">
    <source>
        <dbReference type="ARBA" id="ARBA00022606"/>
    </source>
</evidence>
<evidence type="ECO:0000256" key="6">
    <source>
        <dbReference type="ARBA" id="ARBA00022989"/>
    </source>
</evidence>
<evidence type="ECO:0000256" key="8">
    <source>
        <dbReference type="ARBA" id="ARBA00023170"/>
    </source>
</evidence>
<comment type="caution">
    <text evidence="10">Lacks conserved residue(s) required for the propagation of feature annotation.</text>
</comment>
<keyword evidence="3 10" id="KW-0716">Sensory transduction</keyword>
<comment type="subcellular location">
    <subcellularLocation>
        <location evidence="1 10">Cell membrane</location>
        <topology evidence="1 10">Multi-pass membrane protein</topology>
    </subcellularLocation>
</comment>
<organism evidence="11">
    <name type="scientific">Ceracris kiangsu</name>
    <name type="common">Yellow-spined bamboo locust</name>
    <name type="synonym">Rammeacris kiangsu</name>
    <dbReference type="NCBI Taxonomy" id="227354"/>
    <lineage>
        <taxon>Eukaryota</taxon>
        <taxon>Metazoa</taxon>
        <taxon>Ecdysozoa</taxon>
        <taxon>Arthropoda</taxon>
        <taxon>Hexapoda</taxon>
        <taxon>Insecta</taxon>
        <taxon>Pterygota</taxon>
        <taxon>Neoptera</taxon>
        <taxon>Polyneoptera</taxon>
        <taxon>Orthoptera</taxon>
        <taxon>Caelifera</taxon>
        <taxon>Acrididea</taxon>
        <taxon>Acridomorpha</taxon>
        <taxon>Acridoidea</taxon>
        <taxon>Acrididae</taxon>
        <taxon>Gomphocerinae</taxon>
        <taxon>Ceracris</taxon>
    </lineage>
</organism>
<dbReference type="GO" id="GO:0007165">
    <property type="term" value="P:signal transduction"/>
    <property type="evidence" value="ECO:0007669"/>
    <property type="project" value="UniProtKB-KW"/>
</dbReference>
<keyword evidence="9 10" id="KW-0807">Transducer</keyword>
<feature type="transmembrane region" description="Helical" evidence="10">
    <location>
        <begin position="43"/>
        <end position="67"/>
    </location>
</feature>
<evidence type="ECO:0000256" key="9">
    <source>
        <dbReference type="ARBA" id="ARBA00023224"/>
    </source>
</evidence>
<feature type="transmembrane region" description="Helical" evidence="10">
    <location>
        <begin position="143"/>
        <end position="163"/>
    </location>
</feature>
<evidence type="ECO:0000256" key="4">
    <source>
        <dbReference type="ARBA" id="ARBA00022692"/>
    </source>
</evidence>
<dbReference type="GO" id="GO:0005886">
    <property type="term" value="C:plasma membrane"/>
    <property type="evidence" value="ECO:0007669"/>
    <property type="project" value="UniProtKB-SubCell"/>
</dbReference>
<evidence type="ECO:0000256" key="7">
    <source>
        <dbReference type="ARBA" id="ARBA00023136"/>
    </source>
</evidence>
<evidence type="ECO:0000313" key="11">
    <source>
        <dbReference type="EMBL" id="QJX74311.1"/>
    </source>
</evidence>
<dbReference type="AlphaFoldDB" id="A0A6M6DMV3"/>
<dbReference type="PANTHER" id="PTHR21137:SF35">
    <property type="entry name" value="ODORANT RECEPTOR 19A-RELATED"/>
    <property type="match status" value="1"/>
</dbReference>
<keyword evidence="7 10" id="KW-0472">Membrane</keyword>
<evidence type="ECO:0000256" key="2">
    <source>
        <dbReference type="ARBA" id="ARBA00022475"/>
    </source>
</evidence>
<dbReference type="Pfam" id="PF02949">
    <property type="entry name" value="7tm_6"/>
    <property type="match status" value="1"/>
</dbReference>